<evidence type="ECO:0000313" key="2">
    <source>
        <dbReference type="EMBL" id="SHK67840.1"/>
    </source>
</evidence>
<sequence length="121" mass="13650">MQLTIQKTISMEHVVWCTFIDPEFAPLGMTKDEASEKGDSIHVYTTEYSDLDRAVVDEKTTGKTKVICDRDGFVLGSSIPGERTCKILGDLQLHRKSKKHGCNKNNLTVSFHSIPLLNYYL</sequence>
<dbReference type="Proteomes" id="UP000183997">
    <property type="component" value="Unassembled WGS sequence"/>
</dbReference>
<proteinExistence type="predicted"/>
<dbReference type="AlphaFoldDB" id="A0A1M6UF75"/>
<dbReference type="InterPro" id="IPR004099">
    <property type="entry name" value="Pyr_nucl-diS_OxRdtase_dimer"/>
</dbReference>
<dbReference type="EMBL" id="FRAR01000020">
    <property type="protein sequence ID" value="SHK67840.1"/>
    <property type="molecule type" value="Genomic_DNA"/>
</dbReference>
<keyword evidence="3" id="KW-1185">Reference proteome</keyword>
<accession>A0A1M6UF75</accession>
<reference evidence="3" key="1">
    <citation type="submission" date="2016-11" db="EMBL/GenBank/DDBJ databases">
        <authorList>
            <person name="Varghese N."/>
            <person name="Submissions S."/>
        </authorList>
    </citation>
    <scope>NUCLEOTIDE SEQUENCE [LARGE SCALE GENOMIC DNA]</scope>
    <source>
        <strain evidence="3">DSM 10349</strain>
    </source>
</reference>
<protein>
    <submittedName>
        <fullName evidence="2">Pyridine nucleotide-disulphide oxidoreductase, dimerisation domain</fullName>
    </submittedName>
</protein>
<dbReference type="STRING" id="1121421.SAMN02745123_02721"/>
<feature type="domain" description="Pyridine nucleotide-disulphide oxidoreductase dimerisation" evidence="1">
    <location>
        <begin position="16"/>
        <end position="97"/>
    </location>
</feature>
<dbReference type="RefSeq" id="WP_072915345.1">
    <property type="nucleotide sequence ID" value="NZ_FRAR01000020.1"/>
</dbReference>
<gene>
    <name evidence="2" type="ORF">SAMN02745123_02721</name>
</gene>
<dbReference type="Gene3D" id="3.30.390.30">
    <property type="match status" value="1"/>
</dbReference>
<dbReference type="InterPro" id="IPR016156">
    <property type="entry name" value="FAD/NAD-linked_Rdtase_dimer_sf"/>
</dbReference>
<dbReference type="Pfam" id="PF02852">
    <property type="entry name" value="Pyr_redox_dim"/>
    <property type="match status" value="1"/>
</dbReference>
<name>A0A1M6UF75_9FIRM</name>
<dbReference type="OrthoDB" id="9800167at2"/>
<evidence type="ECO:0000259" key="1">
    <source>
        <dbReference type="Pfam" id="PF02852"/>
    </source>
</evidence>
<organism evidence="2 3">
    <name type="scientific">Desulforamulus aeronauticus DSM 10349</name>
    <dbReference type="NCBI Taxonomy" id="1121421"/>
    <lineage>
        <taxon>Bacteria</taxon>
        <taxon>Bacillati</taxon>
        <taxon>Bacillota</taxon>
        <taxon>Clostridia</taxon>
        <taxon>Eubacteriales</taxon>
        <taxon>Peptococcaceae</taxon>
        <taxon>Desulforamulus</taxon>
    </lineage>
</organism>
<evidence type="ECO:0000313" key="3">
    <source>
        <dbReference type="Proteomes" id="UP000183997"/>
    </source>
</evidence>
<dbReference type="SUPFAM" id="SSF55424">
    <property type="entry name" value="FAD/NAD-linked reductases, dimerisation (C-terminal) domain"/>
    <property type="match status" value="1"/>
</dbReference>